<evidence type="ECO:0000313" key="5">
    <source>
        <dbReference type="EMBL" id="AQZ51388.1"/>
    </source>
</evidence>
<dbReference type="PROSITE" id="PS50043">
    <property type="entry name" value="HTH_LUXR_2"/>
    <property type="match status" value="1"/>
</dbReference>
<evidence type="ECO:0000313" key="6">
    <source>
        <dbReference type="Proteomes" id="UP000191135"/>
    </source>
</evidence>
<organism evidence="5 6">
    <name type="scientific">Martelella mediterranea DSM 17316</name>
    <dbReference type="NCBI Taxonomy" id="1122214"/>
    <lineage>
        <taxon>Bacteria</taxon>
        <taxon>Pseudomonadati</taxon>
        <taxon>Pseudomonadota</taxon>
        <taxon>Alphaproteobacteria</taxon>
        <taxon>Hyphomicrobiales</taxon>
        <taxon>Aurantimonadaceae</taxon>
        <taxon>Martelella</taxon>
    </lineage>
</organism>
<accession>A0A1U9Z153</accession>
<evidence type="ECO:0000256" key="2">
    <source>
        <dbReference type="ARBA" id="ARBA00023125"/>
    </source>
</evidence>
<feature type="domain" description="HTH luxR-type" evidence="4">
    <location>
        <begin position="171"/>
        <end position="236"/>
    </location>
</feature>
<protein>
    <submittedName>
        <fullName evidence="5">Transcriptional activator protein LasR</fullName>
    </submittedName>
</protein>
<keyword evidence="2" id="KW-0238">DNA-binding</keyword>
<dbReference type="GO" id="GO:0006355">
    <property type="term" value="P:regulation of DNA-templated transcription"/>
    <property type="evidence" value="ECO:0007669"/>
    <property type="project" value="InterPro"/>
</dbReference>
<dbReference type="InterPro" id="IPR036693">
    <property type="entry name" value="TF_LuxR_autoind-bd_dom_sf"/>
</dbReference>
<dbReference type="Proteomes" id="UP000191135">
    <property type="component" value="Chromosome"/>
</dbReference>
<evidence type="ECO:0000256" key="3">
    <source>
        <dbReference type="ARBA" id="ARBA00023163"/>
    </source>
</evidence>
<dbReference type="Pfam" id="PF03472">
    <property type="entry name" value="Autoind_bind"/>
    <property type="match status" value="1"/>
</dbReference>
<dbReference type="CDD" id="cd06170">
    <property type="entry name" value="LuxR_C_like"/>
    <property type="match status" value="1"/>
</dbReference>
<dbReference type="PANTHER" id="PTHR44688">
    <property type="entry name" value="DNA-BINDING TRANSCRIPTIONAL ACTIVATOR DEVR_DOSR"/>
    <property type="match status" value="1"/>
</dbReference>
<name>A0A1U9Z153_9HYPH</name>
<dbReference type="SMART" id="SM00421">
    <property type="entry name" value="HTH_LUXR"/>
    <property type="match status" value="1"/>
</dbReference>
<gene>
    <name evidence="5" type="primary">lasR</name>
    <name evidence="5" type="ORF">Mame_02050</name>
</gene>
<dbReference type="SUPFAM" id="SSF46894">
    <property type="entry name" value="C-terminal effector domain of the bipartite response regulators"/>
    <property type="match status" value="1"/>
</dbReference>
<dbReference type="Gene3D" id="3.30.450.80">
    <property type="entry name" value="Transcription factor LuxR-like, autoinducer-binding domain"/>
    <property type="match status" value="1"/>
</dbReference>
<dbReference type="PANTHER" id="PTHR44688:SF16">
    <property type="entry name" value="DNA-BINDING TRANSCRIPTIONAL ACTIVATOR DEVR_DOSR"/>
    <property type="match status" value="1"/>
</dbReference>
<dbReference type="InterPro" id="IPR000792">
    <property type="entry name" value="Tscrpt_reg_LuxR_C"/>
</dbReference>
<dbReference type="GO" id="GO:0003677">
    <property type="term" value="F:DNA binding"/>
    <property type="evidence" value="ECO:0007669"/>
    <property type="project" value="UniProtKB-KW"/>
</dbReference>
<keyword evidence="6" id="KW-1185">Reference proteome</keyword>
<dbReference type="eggNOG" id="COG2197">
    <property type="taxonomic scope" value="Bacteria"/>
</dbReference>
<dbReference type="InterPro" id="IPR005143">
    <property type="entry name" value="TF_LuxR_autoind-bd_dom"/>
</dbReference>
<keyword evidence="3" id="KW-0804">Transcription</keyword>
<dbReference type="Pfam" id="PF00196">
    <property type="entry name" value="GerE"/>
    <property type="match status" value="1"/>
</dbReference>
<proteinExistence type="predicted"/>
<dbReference type="SUPFAM" id="SSF75516">
    <property type="entry name" value="Pheromone-binding domain of LuxR-like quorum-sensing transcription factors"/>
    <property type="match status" value="1"/>
</dbReference>
<keyword evidence="1" id="KW-0805">Transcription regulation</keyword>
<dbReference type="OrthoDB" id="3170288at2"/>
<dbReference type="RefSeq" id="WP_018062744.1">
    <property type="nucleotide sequence ID" value="NZ_AQWH01000001.1"/>
</dbReference>
<evidence type="ECO:0000259" key="4">
    <source>
        <dbReference type="PROSITE" id="PS50043"/>
    </source>
</evidence>
<sequence length="239" mass="26741">MLKPLSNDVTRIAFAQSLPEVKSAFTQSVNRLGFVGYNISINRSTVSEFMEKPTLSTFTTKELDTYVNDRWAGRDPLMAHLEFNKTPLLWHQKNWDMPGQEEYYDYVRFQGIMGGLTLSLPALNGKASAITLLSIDPTPQSPDVIPEVTILSSVAVARLAAFKEGQFTEYDLRRFKLLSDLQVEILSWMAKGKTNNEISSIVGRTERAIAYHVSEILTKLDVTSRAQAAAFYAAMGFSD</sequence>
<dbReference type="KEGG" id="mmed:Mame_02050"/>
<dbReference type="EMBL" id="CP020330">
    <property type="protein sequence ID" value="AQZ51388.1"/>
    <property type="molecule type" value="Genomic_DNA"/>
</dbReference>
<dbReference type="AlphaFoldDB" id="A0A1U9Z153"/>
<dbReference type="STRING" id="1122214.Mame_02050"/>
<reference evidence="5 6" key="1">
    <citation type="submission" date="2017-03" db="EMBL/GenBank/DDBJ databases">
        <title>Foreign affairs: Plasmid Transfer between Roseobacters and Rhizobia.</title>
        <authorList>
            <person name="Bartling P."/>
            <person name="Bunk B."/>
            <person name="Overmann J."/>
            <person name="Brinkmann H."/>
            <person name="Petersen J."/>
        </authorList>
    </citation>
    <scope>NUCLEOTIDE SEQUENCE [LARGE SCALE GENOMIC DNA]</scope>
    <source>
        <strain evidence="5 6">MACL11</strain>
    </source>
</reference>
<dbReference type="PRINTS" id="PR00038">
    <property type="entry name" value="HTHLUXR"/>
</dbReference>
<dbReference type="InterPro" id="IPR016032">
    <property type="entry name" value="Sig_transdc_resp-reg_C-effctor"/>
</dbReference>
<evidence type="ECO:0000256" key="1">
    <source>
        <dbReference type="ARBA" id="ARBA00023015"/>
    </source>
</evidence>
<dbReference type="InterPro" id="IPR036388">
    <property type="entry name" value="WH-like_DNA-bd_sf"/>
</dbReference>
<dbReference type="Gene3D" id="1.10.10.10">
    <property type="entry name" value="Winged helix-like DNA-binding domain superfamily/Winged helix DNA-binding domain"/>
    <property type="match status" value="1"/>
</dbReference>